<comment type="caution">
    <text evidence="11">The sequence shown here is derived from an EMBL/GenBank/DDBJ whole genome shotgun (WGS) entry which is preliminary data.</text>
</comment>
<feature type="domain" description="Tripartite ATP-independent periplasmic transporters DctQ component" evidence="10">
    <location>
        <begin position="26"/>
        <end position="152"/>
    </location>
</feature>
<evidence type="ECO:0000256" key="4">
    <source>
        <dbReference type="ARBA" id="ARBA00022519"/>
    </source>
</evidence>
<reference evidence="11 12" key="1">
    <citation type="journal article" date="2012" name="J. Bacteriol.">
        <title>Draft Genome Sequence of Bacillus isronensis Strain B3W22, Isolated from the Upper Atmosphere.</title>
        <authorList>
            <person name="Shivaji S."/>
            <person name="Ara S."/>
            <person name="Singh S.K."/>
            <person name="Bandi S."/>
            <person name="Singh A."/>
            <person name="Pinnaka A.K."/>
        </authorList>
    </citation>
    <scope>NUCLEOTIDE SEQUENCE [LARGE SCALE GENOMIC DNA]</scope>
    <source>
        <strain evidence="11 12">B3W22</strain>
    </source>
</reference>
<evidence type="ECO:0000313" key="12">
    <source>
        <dbReference type="Proteomes" id="UP000004738"/>
    </source>
</evidence>
<evidence type="ECO:0000256" key="3">
    <source>
        <dbReference type="ARBA" id="ARBA00022475"/>
    </source>
</evidence>
<comment type="similarity">
    <text evidence="8">Belongs to the TRAP transporter small permease family.</text>
</comment>
<evidence type="ECO:0000256" key="9">
    <source>
        <dbReference type="SAM" id="Phobius"/>
    </source>
</evidence>
<keyword evidence="5 9" id="KW-0812">Transmembrane</keyword>
<organism evidence="11 12">
    <name type="scientific">Solibacillus isronensis B3W22</name>
    <dbReference type="NCBI Taxonomy" id="1224748"/>
    <lineage>
        <taxon>Bacteria</taxon>
        <taxon>Bacillati</taxon>
        <taxon>Bacillota</taxon>
        <taxon>Bacilli</taxon>
        <taxon>Bacillales</taxon>
        <taxon>Caryophanaceae</taxon>
        <taxon>Solibacillus</taxon>
    </lineage>
</organism>
<evidence type="ECO:0000313" key="11">
    <source>
        <dbReference type="EMBL" id="EKB43982.1"/>
    </source>
</evidence>
<feature type="transmembrane region" description="Helical" evidence="9">
    <location>
        <begin position="85"/>
        <end position="105"/>
    </location>
</feature>
<evidence type="ECO:0000256" key="5">
    <source>
        <dbReference type="ARBA" id="ARBA00022692"/>
    </source>
</evidence>
<evidence type="ECO:0000256" key="7">
    <source>
        <dbReference type="ARBA" id="ARBA00023136"/>
    </source>
</evidence>
<feature type="transmembrane region" description="Helical" evidence="9">
    <location>
        <begin position="41"/>
        <end position="64"/>
    </location>
</feature>
<dbReference type="PANTHER" id="PTHR35011:SF4">
    <property type="entry name" value="SLL1102 PROTEIN"/>
    <property type="match status" value="1"/>
</dbReference>
<keyword evidence="4" id="KW-0997">Cell inner membrane</keyword>
<evidence type="ECO:0000256" key="8">
    <source>
        <dbReference type="ARBA" id="ARBA00038436"/>
    </source>
</evidence>
<proteinExistence type="inferred from homology"/>
<keyword evidence="12" id="KW-1185">Reference proteome</keyword>
<feature type="transmembrane region" description="Helical" evidence="9">
    <location>
        <begin position="12"/>
        <end position="35"/>
    </location>
</feature>
<dbReference type="InterPro" id="IPR007387">
    <property type="entry name" value="TRAP_DctQ"/>
</dbReference>
<evidence type="ECO:0000256" key="2">
    <source>
        <dbReference type="ARBA" id="ARBA00022448"/>
    </source>
</evidence>
<sequence>MKKIIKVIDSIIDFSAILASLFIFCICFIVTWGIIAREFHLKIYWVEPFSIYMFIAAAFLTIPYTMKMNEHIRVDILLSKLSPKVAKILDTVLMTFSLVLFLYITKVTYDMFWSSWTMKTKDLSIIQVPIWIPQLFVVVGWSVFVLSIFRYILAIWFEEKKSESKEIIGE</sequence>
<dbReference type="GO" id="GO:0005886">
    <property type="term" value="C:plasma membrane"/>
    <property type="evidence" value="ECO:0007669"/>
    <property type="project" value="UniProtKB-SubCell"/>
</dbReference>
<accession>K1KVS1</accession>
<protein>
    <submittedName>
        <fullName evidence="11">TRAP-type C4-dicarboxylate transport system, small permease component</fullName>
    </submittedName>
</protein>
<keyword evidence="2" id="KW-0813">Transport</keyword>
<comment type="subcellular location">
    <subcellularLocation>
        <location evidence="1">Cell inner membrane</location>
        <topology evidence="1">Multi-pass membrane protein</topology>
    </subcellularLocation>
</comment>
<keyword evidence="6 9" id="KW-1133">Transmembrane helix</keyword>
<gene>
    <name evidence="11" type="ORF">B857_03214</name>
</gene>
<evidence type="ECO:0000256" key="6">
    <source>
        <dbReference type="ARBA" id="ARBA00022989"/>
    </source>
</evidence>
<dbReference type="Proteomes" id="UP000004738">
    <property type="component" value="Unassembled WGS sequence"/>
</dbReference>
<feature type="transmembrane region" description="Helical" evidence="9">
    <location>
        <begin position="125"/>
        <end position="153"/>
    </location>
</feature>
<evidence type="ECO:0000259" key="10">
    <source>
        <dbReference type="Pfam" id="PF04290"/>
    </source>
</evidence>
<dbReference type="PATRIC" id="fig|1224748.3.peg.3180"/>
<dbReference type="EMBL" id="AMCK01000021">
    <property type="protein sequence ID" value="EKB43982.1"/>
    <property type="molecule type" value="Genomic_DNA"/>
</dbReference>
<dbReference type="Pfam" id="PF04290">
    <property type="entry name" value="DctQ"/>
    <property type="match status" value="1"/>
</dbReference>
<name>K1KVS1_9BACL</name>
<evidence type="ECO:0000256" key="1">
    <source>
        <dbReference type="ARBA" id="ARBA00004429"/>
    </source>
</evidence>
<dbReference type="RefSeq" id="WP_008407970.1">
    <property type="nucleotide sequence ID" value="NZ_AMCK01000021.1"/>
</dbReference>
<dbReference type="AlphaFoldDB" id="K1KVS1"/>
<dbReference type="PANTHER" id="PTHR35011">
    <property type="entry name" value="2,3-DIKETO-L-GULONATE TRAP TRANSPORTER SMALL PERMEASE PROTEIN YIAM"/>
    <property type="match status" value="1"/>
</dbReference>
<keyword evidence="3" id="KW-1003">Cell membrane</keyword>
<dbReference type="InterPro" id="IPR055348">
    <property type="entry name" value="DctQ"/>
</dbReference>
<keyword evidence="7 9" id="KW-0472">Membrane</keyword>